<evidence type="ECO:0000313" key="2">
    <source>
        <dbReference type="Proteomes" id="UP000037035"/>
    </source>
</evidence>
<dbReference type="EMBL" id="LAVV01013000">
    <property type="protein sequence ID" value="KNZ46102.1"/>
    <property type="molecule type" value="Genomic_DNA"/>
</dbReference>
<reference evidence="1 2" key="1">
    <citation type="submission" date="2015-08" db="EMBL/GenBank/DDBJ databases">
        <title>Next Generation Sequencing and Analysis of the Genome of Puccinia sorghi L Schw, the Causal Agent of Maize Common Rust.</title>
        <authorList>
            <person name="Rochi L."/>
            <person name="Burguener G."/>
            <person name="Darino M."/>
            <person name="Turjanski A."/>
            <person name="Kreff E."/>
            <person name="Dieguez M.J."/>
            <person name="Sacco F."/>
        </authorList>
    </citation>
    <scope>NUCLEOTIDE SEQUENCE [LARGE SCALE GENOMIC DNA]</scope>
    <source>
        <strain evidence="1 2">RO10H11247</strain>
    </source>
</reference>
<comment type="caution">
    <text evidence="1">The sequence shown here is derived from an EMBL/GenBank/DDBJ whole genome shotgun (WGS) entry which is preliminary data.</text>
</comment>
<protein>
    <submittedName>
        <fullName evidence="1">Uncharacterized protein</fullName>
    </submittedName>
</protein>
<proteinExistence type="predicted"/>
<dbReference type="AlphaFoldDB" id="A0A0L6UCY1"/>
<name>A0A0L6UCY1_9BASI</name>
<keyword evidence="2" id="KW-1185">Reference proteome</keyword>
<organism evidence="1 2">
    <name type="scientific">Puccinia sorghi</name>
    <dbReference type="NCBI Taxonomy" id="27349"/>
    <lineage>
        <taxon>Eukaryota</taxon>
        <taxon>Fungi</taxon>
        <taxon>Dikarya</taxon>
        <taxon>Basidiomycota</taxon>
        <taxon>Pucciniomycotina</taxon>
        <taxon>Pucciniomycetes</taxon>
        <taxon>Pucciniales</taxon>
        <taxon>Pucciniaceae</taxon>
        <taxon>Puccinia</taxon>
    </lineage>
</organism>
<evidence type="ECO:0000313" key="1">
    <source>
        <dbReference type="EMBL" id="KNZ46102.1"/>
    </source>
</evidence>
<dbReference type="VEuPathDB" id="FungiDB:VP01_7555g1"/>
<accession>A0A0L6UCY1</accession>
<gene>
    <name evidence="1" type="ORF">VP01_7555g1</name>
</gene>
<sequence>MKILSKMSHISFTVDGWMSPNMKAFIPDWKMIDVLIGMPAFQGECFGLSFFFFLGSPDPFNDTFLGWHTGSNFGNILVEMLDDLELSKKLIIITADNSSSNSTLASRVKHRLVSLKPTVNFWDAWPT</sequence>
<dbReference type="Proteomes" id="UP000037035">
    <property type="component" value="Unassembled WGS sequence"/>
</dbReference>